<proteinExistence type="predicted"/>
<keyword evidence="3" id="KW-1185">Reference proteome</keyword>
<organism evidence="2 3">
    <name type="scientific">Sesamum angolense</name>
    <dbReference type="NCBI Taxonomy" id="2727404"/>
    <lineage>
        <taxon>Eukaryota</taxon>
        <taxon>Viridiplantae</taxon>
        <taxon>Streptophyta</taxon>
        <taxon>Embryophyta</taxon>
        <taxon>Tracheophyta</taxon>
        <taxon>Spermatophyta</taxon>
        <taxon>Magnoliopsida</taxon>
        <taxon>eudicotyledons</taxon>
        <taxon>Gunneridae</taxon>
        <taxon>Pentapetalae</taxon>
        <taxon>asterids</taxon>
        <taxon>lamiids</taxon>
        <taxon>Lamiales</taxon>
        <taxon>Pedaliaceae</taxon>
        <taxon>Sesamum</taxon>
    </lineage>
</organism>
<dbReference type="InterPro" id="IPR011989">
    <property type="entry name" value="ARM-like"/>
</dbReference>
<name>A0AAE2C639_9LAMI</name>
<dbReference type="PANTHER" id="PTHR45958:SF4">
    <property type="entry name" value="U-BOX DOMAIN-CONTAINING PROTEIN 42-RELATED"/>
    <property type="match status" value="1"/>
</dbReference>
<dbReference type="SUPFAM" id="SSF48371">
    <property type="entry name" value="ARM repeat"/>
    <property type="match status" value="1"/>
</dbReference>
<accession>A0AAE2C639</accession>
<dbReference type="InterPro" id="IPR016024">
    <property type="entry name" value="ARM-type_fold"/>
</dbReference>
<comment type="caution">
    <text evidence="2">The sequence shown here is derived from an EMBL/GenBank/DDBJ whole genome shotgun (WGS) entry which is preliminary data.</text>
</comment>
<dbReference type="Proteomes" id="UP001289374">
    <property type="component" value="Unassembled WGS sequence"/>
</dbReference>
<dbReference type="AlphaFoldDB" id="A0AAE2C639"/>
<evidence type="ECO:0000256" key="1">
    <source>
        <dbReference type="ARBA" id="ARBA00022737"/>
    </source>
</evidence>
<gene>
    <name evidence="2" type="ORF">Sango_0113300</name>
</gene>
<dbReference type="InterPro" id="IPR052608">
    <property type="entry name" value="U-box_domain_protein"/>
</dbReference>
<reference evidence="2" key="1">
    <citation type="submission" date="2020-06" db="EMBL/GenBank/DDBJ databases">
        <authorList>
            <person name="Li T."/>
            <person name="Hu X."/>
            <person name="Zhang T."/>
            <person name="Song X."/>
            <person name="Zhang H."/>
            <person name="Dai N."/>
            <person name="Sheng W."/>
            <person name="Hou X."/>
            <person name="Wei L."/>
        </authorList>
    </citation>
    <scope>NUCLEOTIDE SEQUENCE</scope>
    <source>
        <strain evidence="2">K16</strain>
        <tissue evidence="2">Leaf</tissue>
    </source>
</reference>
<dbReference type="PANTHER" id="PTHR45958">
    <property type="entry name" value="RING-TYPE E3 UBIQUITIN TRANSFERASE"/>
    <property type="match status" value="1"/>
</dbReference>
<dbReference type="EMBL" id="JACGWL010000001">
    <property type="protein sequence ID" value="KAK4410403.1"/>
    <property type="molecule type" value="Genomic_DNA"/>
</dbReference>
<dbReference type="Pfam" id="PF00514">
    <property type="entry name" value="Arm"/>
    <property type="match status" value="1"/>
</dbReference>
<dbReference type="Gene3D" id="1.25.10.10">
    <property type="entry name" value="Leucine-rich Repeat Variant"/>
    <property type="match status" value="1"/>
</dbReference>
<dbReference type="SMART" id="SM00185">
    <property type="entry name" value="ARM"/>
    <property type="match status" value="2"/>
</dbReference>
<reference evidence="2" key="2">
    <citation type="journal article" date="2024" name="Plant">
        <title>Genomic evolution and insights into agronomic trait innovations of Sesamum species.</title>
        <authorList>
            <person name="Miao H."/>
            <person name="Wang L."/>
            <person name="Qu L."/>
            <person name="Liu H."/>
            <person name="Sun Y."/>
            <person name="Le M."/>
            <person name="Wang Q."/>
            <person name="Wei S."/>
            <person name="Zheng Y."/>
            <person name="Lin W."/>
            <person name="Duan Y."/>
            <person name="Cao H."/>
            <person name="Xiong S."/>
            <person name="Wang X."/>
            <person name="Wei L."/>
            <person name="Li C."/>
            <person name="Ma Q."/>
            <person name="Ju M."/>
            <person name="Zhao R."/>
            <person name="Li G."/>
            <person name="Mu C."/>
            <person name="Tian Q."/>
            <person name="Mei H."/>
            <person name="Zhang T."/>
            <person name="Gao T."/>
            <person name="Zhang H."/>
        </authorList>
    </citation>
    <scope>NUCLEOTIDE SEQUENCE</scope>
    <source>
        <strain evidence="2">K16</strain>
    </source>
</reference>
<sequence length="260" mass="29419">MTGTRSSRYASAYFEGLVGVLVRLTMTLYDHQILFTARNYNFVSVLTELLTRSFTDEVQKLSAIGLENLSKQSIGLSRPPRRKKTKILKLIFFRKCISIKLSKDETFLLCPIHGGVCSSQDTFCLLDAQAVERLLVCLDHENVEVIEAALSALSTLLDDKVNVDKSISLLSEKHAIRHVLNVVKEHKEEALWQKAFWMIERFLMKGGDESASNISSDKLFPATLVSAFHHGDDSTRRMAERILRHLNKMPDLSSTLTFTK</sequence>
<keyword evidence="1" id="KW-0677">Repeat</keyword>
<protein>
    <submittedName>
        <fullName evidence="2">U-box domain-containing protein 42</fullName>
    </submittedName>
</protein>
<evidence type="ECO:0000313" key="2">
    <source>
        <dbReference type="EMBL" id="KAK4410403.1"/>
    </source>
</evidence>
<dbReference type="InterPro" id="IPR000225">
    <property type="entry name" value="Armadillo"/>
</dbReference>
<evidence type="ECO:0000313" key="3">
    <source>
        <dbReference type="Proteomes" id="UP001289374"/>
    </source>
</evidence>